<accession>A0A7S3ZW28</accession>
<keyword evidence="3" id="KW-1185">Reference proteome</keyword>
<organism evidence="1">
    <name type="scientific">Pelagomonas calceolata</name>
    <dbReference type="NCBI Taxonomy" id="35677"/>
    <lineage>
        <taxon>Eukaryota</taxon>
        <taxon>Sar</taxon>
        <taxon>Stramenopiles</taxon>
        <taxon>Ochrophyta</taxon>
        <taxon>Pelagophyceae</taxon>
        <taxon>Pelagomonadales</taxon>
        <taxon>Pelagomonadaceae</taxon>
        <taxon>Pelagomonas</taxon>
    </lineage>
</organism>
<dbReference type="EMBL" id="HBIW01013156">
    <property type="protein sequence ID" value="CAE0695864.1"/>
    <property type="molecule type" value="Transcribed_RNA"/>
</dbReference>
<dbReference type="Proteomes" id="UP000789595">
    <property type="component" value="Unassembled WGS sequence"/>
</dbReference>
<evidence type="ECO:0000313" key="1">
    <source>
        <dbReference type="EMBL" id="CAE0695864.1"/>
    </source>
</evidence>
<dbReference type="SUPFAM" id="SSF52047">
    <property type="entry name" value="RNI-like"/>
    <property type="match status" value="1"/>
</dbReference>
<dbReference type="EMBL" id="CAKKNE010000001">
    <property type="protein sequence ID" value="CAH0363989.1"/>
    <property type="molecule type" value="Genomic_DNA"/>
</dbReference>
<sequence>MGSGPSVPDDIRGHVAKYVPDRAPFLALRAASKFERDAVQRTIARRPGAVRRFGFYPRWADGETLAWEPDEQPTECAASSLTIATLGKVFGKGVIHLSACGRAAPAVAALEFFVKQTNGGLETLELYRANVAPDRLLELCRACPRLKELRTPVHALIPYSVVEAIAQACPLIEGISVTNNGRDEPLSPAETWARHFPRLKALSFRNGWLEYRPTRLDAIHATALVTNATMMDVDGCHITLDVIEALVGTPFGDRLERLGFSQGTSPTRLEYAALICAMRGFPRLRALAIPGYMVYGRGFYRDLARLSNARPAGTGLRNLAIRELDATDECVAQACRIEGLELLTLDGIDATRGIVDAILGGAAAATLTTVSIRYCAYAPRPTALRACDVLRLVQGCPRLNRLSWFCDEEFQEGTLLLRGVCNQIVRLLERRGGRVAVQPTRALPVAVGRRVRMKFPTGGTKFHWCEGVVESVEDGLCEIAWSNGATDSMEVSAVAKILRDDGAATRVLVPGDEREPEVLFSCRYDRATERYY</sequence>
<protein>
    <submittedName>
        <fullName evidence="1">Uncharacterized protein</fullName>
    </submittedName>
</protein>
<reference evidence="1" key="1">
    <citation type="submission" date="2021-01" db="EMBL/GenBank/DDBJ databases">
        <authorList>
            <person name="Corre E."/>
            <person name="Pelletier E."/>
            <person name="Niang G."/>
            <person name="Scheremetjew M."/>
            <person name="Finn R."/>
            <person name="Kale V."/>
            <person name="Holt S."/>
            <person name="Cochrane G."/>
            <person name="Meng A."/>
            <person name="Brown T."/>
            <person name="Cohen L."/>
        </authorList>
    </citation>
    <scope>NUCLEOTIDE SEQUENCE</scope>
    <source>
        <strain evidence="1">CCMP1756</strain>
    </source>
</reference>
<proteinExistence type="predicted"/>
<dbReference type="Gene3D" id="3.80.10.10">
    <property type="entry name" value="Ribonuclease Inhibitor"/>
    <property type="match status" value="1"/>
</dbReference>
<gene>
    <name evidence="1" type="ORF">PCAL00307_LOCUS11300</name>
    <name evidence="2" type="ORF">PECAL_1P03360</name>
</gene>
<evidence type="ECO:0000313" key="2">
    <source>
        <dbReference type="EMBL" id="CAH0363989.1"/>
    </source>
</evidence>
<evidence type="ECO:0000313" key="3">
    <source>
        <dbReference type="Proteomes" id="UP000789595"/>
    </source>
</evidence>
<dbReference type="InterPro" id="IPR032675">
    <property type="entry name" value="LRR_dom_sf"/>
</dbReference>
<reference evidence="2" key="2">
    <citation type="submission" date="2021-11" db="EMBL/GenBank/DDBJ databases">
        <authorList>
            <consortium name="Genoscope - CEA"/>
            <person name="William W."/>
        </authorList>
    </citation>
    <scope>NUCLEOTIDE SEQUENCE</scope>
</reference>
<dbReference type="AlphaFoldDB" id="A0A7S3ZW28"/>
<name>A0A7S3ZW28_9STRA</name>